<name>A0A2S8GGR1_9BACT</name>
<dbReference type="InterPro" id="IPR027558">
    <property type="entry name" value="Pre_pil_HX9DG_C"/>
</dbReference>
<dbReference type="Pfam" id="PF07963">
    <property type="entry name" value="N_methyl"/>
    <property type="match status" value="1"/>
</dbReference>
<dbReference type="InterPro" id="IPR045584">
    <property type="entry name" value="Pilin-like"/>
</dbReference>
<accession>A0A2S8GGR1</accession>
<dbReference type="NCBIfam" id="TIGR04294">
    <property type="entry name" value="pre_pil_HX9DG"/>
    <property type="match status" value="1"/>
</dbReference>
<sequence>MRRTRNGFTLVELLVVIAIIGVLIALLLPAVQQAREAARRMSCSNNLKQVGIAMHNYHDTFGSLPSGWIETSVDQIHAWSALILPFMEQGNVYDNLRADFGRQDSAADLDKGGAILQAYRCPSSILPPTNSSGYGTSNYNGNYGASFVANGDKGGLLRQDSAFKFRDITDGTSNTVLAGEVEGDSDPTNNGFPIWAQVPTDTNNGVLPGGGESRWSVVSFGSINKPINFALTSGGCDVNHQCEESYASRHPGGAQFLFADASVHFLPETIDLGTIGPFSSTPPDGAWIQLMMRNDGAVIKGY</sequence>
<evidence type="ECO:0000313" key="2">
    <source>
        <dbReference type="EMBL" id="PQO43490.1"/>
    </source>
</evidence>
<dbReference type="RefSeq" id="WP_105337776.1">
    <property type="nucleotide sequence ID" value="NZ_PUHZ01000023.1"/>
</dbReference>
<protein>
    <submittedName>
        <fullName evidence="2">Prepilin-type cleavage/methylation domain-containing protein</fullName>
    </submittedName>
</protein>
<dbReference type="EMBL" id="PUHZ01000023">
    <property type="protein sequence ID" value="PQO43490.1"/>
    <property type="molecule type" value="Genomic_DNA"/>
</dbReference>
<dbReference type="Proteomes" id="UP000237819">
    <property type="component" value="Unassembled WGS sequence"/>
</dbReference>
<dbReference type="InterPro" id="IPR012902">
    <property type="entry name" value="N_methyl_site"/>
</dbReference>
<dbReference type="NCBIfam" id="TIGR02532">
    <property type="entry name" value="IV_pilin_GFxxxE"/>
    <property type="match status" value="1"/>
</dbReference>
<evidence type="ECO:0000259" key="1">
    <source>
        <dbReference type="Pfam" id="PF07596"/>
    </source>
</evidence>
<organism evidence="2 3">
    <name type="scientific">Blastopirellula marina</name>
    <dbReference type="NCBI Taxonomy" id="124"/>
    <lineage>
        <taxon>Bacteria</taxon>
        <taxon>Pseudomonadati</taxon>
        <taxon>Planctomycetota</taxon>
        <taxon>Planctomycetia</taxon>
        <taxon>Pirellulales</taxon>
        <taxon>Pirellulaceae</taxon>
        <taxon>Blastopirellula</taxon>
    </lineage>
</organism>
<dbReference type="Gene3D" id="3.30.700.10">
    <property type="entry name" value="Glycoprotein, Type 4 Pilin"/>
    <property type="match status" value="1"/>
</dbReference>
<dbReference type="Pfam" id="PF07596">
    <property type="entry name" value="SBP_bac_10"/>
    <property type="match status" value="1"/>
</dbReference>
<dbReference type="InterPro" id="IPR011453">
    <property type="entry name" value="DUF1559"/>
</dbReference>
<dbReference type="OrthoDB" id="255848at2"/>
<proteinExistence type="predicted"/>
<gene>
    <name evidence="2" type="ORF">C5Y93_22815</name>
</gene>
<feature type="domain" description="DUF1559" evidence="1">
    <location>
        <begin position="32"/>
        <end position="272"/>
    </location>
</feature>
<dbReference type="PANTHER" id="PTHR30093">
    <property type="entry name" value="GENERAL SECRETION PATHWAY PROTEIN G"/>
    <property type="match status" value="1"/>
</dbReference>
<dbReference type="AlphaFoldDB" id="A0A2S8GGR1"/>
<dbReference type="SUPFAM" id="SSF54523">
    <property type="entry name" value="Pili subunits"/>
    <property type="match status" value="1"/>
</dbReference>
<dbReference type="PANTHER" id="PTHR30093:SF2">
    <property type="entry name" value="TYPE II SECRETION SYSTEM PROTEIN H"/>
    <property type="match status" value="1"/>
</dbReference>
<evidence type="ECO:0000313" key="3">
    <source>
        <dbReference type="Proteomes" id="UP000237819"/>
    </source>
</evidence>
<comment type="caution">
    <text evidence="2">The sequence shown here is derived from an EMBL/GenBank/DDBJ whole genome shotgun (WGS) entry which is preliminary data.</text>
</comment>
<reference evidence="2 3" key="1">
    <citation type="submission" date="2018-02" db="EMBL/GenBank/DDBJ databases">
        <title>Comparative genomes isolates from brazilian mangrove.</title>
        <authorList>
            <person name="Araujo J.E."/>
            <person name="Taketani R.G."/>
            <person name="Silva M.C.P."/>
            <person name="Loureco M.V."/>
            <person name="Andreote F.D."/>
        </authorList>
    </citation>
    <scope>NUCLEOTIDE SEQUENCE [LARGE SCALE GENOMIC DNA]</scope>
    <source>
        <strain evidence="2 3">Nap-Phe MGV</strain>
    </source>
</reference>